<dbReference type="STRING" id="216946.STURO_v1c03890"/>
<evidence type="ECO:0000313" key="3">
    <source>
        <dbReference type="Proteomes" id="UP000067243"/>
    </source>
</evidence>
<reference evidence="2 3" key="1">
    <citation type="journal article" date="2015" name="Genome Announc.">
        <title>Complete Genome Sequence of Spiroplasma turonicum Strain Tab4cT, a Parasite of a Horse Fly, Haematopota sp. (Diptera: Tabanidae).</title>
        <authorList>
            <person name="Davis R.E."/>
            <person name="Shao J."/>
            <person name="Zhao Y."/>
            <person name="Gasparich G.E."/>
            <person name="Gaynor B.J."/>
            <person name="Donofrio N."/>
        </authorList>
    </citation>
    <scope>NUCLEOTIDE SEQUENCE [LARGE SCALE GENOMIC DNA]</scope>
    <source>
        <strain evidence="2 3">Tab4c</strain>
    </source>
</reference>
<feature type="transmembrane region" description="Helical" evidence="1">
    <location>
        <begin position="294"/>
        <end position="317"/>
    </location>
</feature>
<feature type="transmembrane region" description="Helical" evidence="1">
    <location>
        <begin position="210"/>
        <end position="238"/>
    </location>
</feature>
<protein>
    <recommendedName>
        <fullName evidence="4">Motility-associated protein Scm1</fullName>
    </recommendedName>
</protein>
<name>A0A0K1P5N1_9MOLU</name>
<dbReference type="Proteomes" id="UP000067243">
    <property type="component" value="Chromosome"/>
</dbReference>
<feature type="transmembrane region" description="Helical" evidence="1">
    <location>
        <begin position="129"/>
        <end position="149"/>
    </location>
</feature>
<evidence type="ECO:0008006" key="4">
    <source>
        <dbReference type="Google" id="ProtNLM"/>
    </source>
</evidence>
<keyword evidence="1" id="KW-0472">Membrane</keyword>
<dbReference type="PATRIC" id="fig|216946.3.peg.390"/>
<keyword evidence="3" id="KW-1185">Reference proteome</keyword>
<feature type="transmembrane region" description="Helical" evidence="1">
    <location>
        <begin position="269"/>
        <end position="288"/>
    </location>
</feature>
<feature type="transmembrane region" description="Helical" evidence="1">
    <location>
        <begin position="7"/>
        <end position="27"/>
    </location>
</feature>
<feature type="transmembrane region" description="Helical" evidence="1">
    <location>
        <begin position="329"/>
        <end position="355"/>
    </location>
</feature>
<gene>
    <name evidence="2" type="ORF">STURON_00390</name>
</gene>
<dbReference type="EMBL" id="CP012328">
    <property type="protein sequence ID" value="AKU79636.1"/>
    <property type="molecule type" value="Genomic_DNA"/>
</dbReference>
<organism evidence="2 3">
    <name type="scientific">Spiroplasma turonicum</name>
    <dbReference type="NCBI Taxonomy" id="216946"/>
    <lineage>
        <taxon>Bacteria</taxon>
        <taxon>Bacillati</taxon>
        <taxon>Mycoplasmatota</taxon>
        <taxon>Mollicutes</taxon>
        <taxon>Entomoplasmatales</taxon>
        <taxon>Spiroplasmataceae</taxon>
        <taxon>Spiroplasma</taxon>
    </lineage>
</organism>
<evidence type="ECO:0000256" key="1">
    <source>
        <dbReference type="SAM" id="Phobius"/>
    </source>
</evidence>
<evidence type="ECO:0000313" key="2">
    <source>
        <dbReference type="EMBL" id="AKU79636.1"/>
    </source>
</evidence>
<sequence length="390" mass="45055">MKQKGIITILIVFSILFISTLIVGLSFNPLINVNQELLNSNINEKAGNNISNSFDLAYFIFGYKGFLSILRENSFNFIIFSLFWVFLLPTFFSFFILFLSVYLFTVVINNIRREYKYKTAKAVGKNGMYITFFIFILFVIITISLFSVLDSSFKKVDNLKNIFNDSFYDSFSVISLLKVLANCKLFNINNESVGDLLGQDFNYSLLTTSLVFGVIFLPLIGISLIIFTSIWIATFVSVRNSSHSKFRMWLRNIRIDSKREFYSLILKNIWLWLVTSAFLITIIIPGLVHPYKNSFQITLAIISILCIPLVFIPLIIGMTRIVKIRRFNYNLLMFIQIMVLIITVISFQLTIWVLFKDEIQVHSSVSSLIPFITISLSIFAEFGFIKLQKR</sequence>
<feature type="transmembrane region" description="Helical" evidence="1">
    <location>
        <begin position="77"/>
        <end position="108"/>
    </location>
</feature>
<dbReference type="KEGG" id="stur:STURON_00390"/>
<proteinExistence type="predicted"/>
<keyword evidence="1" id="KW-1133">Transmembrane helix</keyword>
<keyword evidence="1" id="KW-0812">Transmembrane</keyword>
<accession>A0A0K1P5N1</accession>
<dbReference type="RefSeq" id="WP_075048232.1">
    <property type="nucleotide sequence ID" value="NZ_CP012328.1"/>
</dbReference>
<dbReference type="NCBIfam" id="NF033571">
    <property type="entry name" value="motil_scm1_spiro"/>
    <property type="match status" value="1"/>
</dbReference>
<dbReference type="AlphaFoldDB" id="A0A0K1P5N1"/>
<dbReference type="OrthoDB" id="388821at2"/>
<feature type="transmembrane region" description="Helical" evidence="1">
    <location>
        <begin position="367"/>
        <end position="385"/>
    </location>
</feature>